<comment type="caution">
    <text evidence="19">The sequence shown here is derived from an EMBL/GenBank/DDBJ whole genome shotgun (WGS) entry which is preliminary data.</text>
</comment>
<dbReference type="Pfam" id="PF01149">
    <property type="entry name" value="Fapy_DNA_glyco"/>
    <property type="match status" value="1"/>
</dbReference>
<dbReference type="InterPro" id="IPR015886">
    <property type="entry name" value="H2TH_FPG"/>
</dbReference>
<reference evidence="19" key="1">
    <citation type="submission" date="2021-02" db="EMBL/GenBank/DDBJ databases">
        <title>Metagenome analyses of Stigonema ocellatum DSM 106950, Chlorogloea purpurea SAG 13.99 and Gomphosphaeria aponina DSM 107014.</title>
        <authorList>
            <person name="Marter P."/>
            <person name="Huang S."/>
        </authorList>
    </citation>
    <scope>NUCLEOTIDE SEQUENCE</scope>
    <source>
        <strain evidence="19">JP213</strain>
    </source>
</reference>
<evidence type="ECO:0000256" key="9">
    <source>
        <dbReference type="ARBA" id="ARBA00023125"/>
    </source>
</evidence>
<dbReference type="SUPFAM" id="SSF46946">
    <property type="entry name" value="S13-like H2TH domain"/>
    <property type="match status" value="1"/>
</dbReference>
<gene>
    <name evidence="16" type="primary">mutM</name>
    <name evidence="16" type="synonym">fpg</name>
    <name evidence="19" type="ORF">DSM107014_00685</name>
</gene>
<feature type="active site" description="Proton donor" evidence="16">
    <location>
        <position position="3"/>
    </location>
</feature>
<feature type="active site" description="Schiff-base intermediate with DNA" evidence="16">
    <location>
        <position position="2"/>
    </location>
</feature>
<accession>A0A941GUZ8</accession>
<comment type="catalytic activity">
    <reaction evidence="1 16">
        <text>Hydrolysis of DNA containing ring-opened 7-methylguanine residues, releasing 2,6-diamino-4-hydroxy-5-(N-methyl)formamidopyrimidine.</text>
        <dbReference type="EC" id="3.2.2.23"/>
    </reaction>
</comment>
<dbReference type="NCBIfam" id="NF002211">
    <property type="entry name" value="PRK01103.1"/>
    <property type="match status" value="1"/>
</dbReference>
<feature type="domain" description="FPG-type" evidence="17">
    <location>
        <begin position="243"/>
        <end position="277"/>
    </location>
</feature>
<dbReference type="PANTHER" id="PTHR22993:SF9">
    <property type="entry name" value="FORMAMIDOPYRIMIDINE-DNA GLYCOSYLASE"/>
    <property type="match status" value="1"/>
</dbReference>
<dbReference type="HAMAP" id="MF_00103">
    <property type="entry name" value="Fapy_DNA_glycosyl"/>
    <property type="match status" value="1"/>
</dbReference>
<dbReference type="Pfam" id="PF06831">
    <property type="entry name" value="H2TH"/>
    <property type="match status" value="1"/>
</dbReference>
<dbReference type="Gene3D" id="3.20.190.10">
    <property type="entry name" value="MutM-like, N-terminal"/>
    <property type="match status" value="1"/>
</dbReference>
<dbReference type="InterPro" id="IPR010979">
    <property type="entry name" value="Ribosomal_uS13-like_H2TH"/>
</dbReference>
<comment type="caution">
    <text evidence="16">Lacks conserved residue(s) required for the propagation of feature annotation.</text>
</comment>
<dbReference type="InterPro" id="IPR012319">
    <property type="entry name" value="FPG_cat"/>
</dbReference>
<dbReference type="GO" id="GO:0003684">
    <property type="term" value="F:damaged DNA binding"/>
    <property type="evidence" value="ECO:0007669"/>
    <property type="project" value="InterPro"/>
</dbReference>
<evidence type="ECO:0000256" key="16">
    <source>
        <dbReference type="HAMAP-Rule" id="MF_00103"/>
    </source>
</evidence>
<comment type="function">
    <text evidence="15">Involved in base excision repair of DNA damaged by oxidation or by mutagenic agents. Acts as a DNA glycosylase that recognizes and removes damaged bases. Has a preference for oxidized purines, such as 7,8-dihydro-8-oxoguanine (8-oxoG). Has AP (apurinic/apyrimidinic) lyase activity and introduces nicks in the DNA strand. Cleaves the DNA backbone by beta-delta elimination to generate a single-strand break at the site of the removed base with both 3'- and 5'-phosphates.</text>
</comment>
<dbReference type="Gene3D" id="1.10.8.50">
    <property type="match status" value="1"/>
</dbReference>
<evidence type="ECO:0000259" key="18">
    <source>
        <dbReference type="PROSITE" id="PS51068"/>
    </source>
</evidence>
<keyword evidence="4 16" id="KW-0479">Metal-binding</keyword>
<dbReference type="SUPFAM" id="SSF81624">
    <property type="entry name" value="N-terminal domain of MutM-like DNA repair proteins"/>
    <property type="match status" value="1"/>
</dbReference>
<keyword evidence="10 16" id="KW-0234">DNA repair</keyword>
<dbReference type="InterPro" id="IPR015887">
    <property type="entry name" value="DNA_glyclase_Znf_dom_DNA_BS"/>
</dbReference>
<evidence type="ECO:0000256" key="12">
    <source>
        <dbReference type="ARBA" id="ARBA00023268"/>
    </source>
</evidence>
<dbReference type="InterPro" id="IPR010663">
    <property type="entry name" value="Znf_FPG/IleRS"/>
</dbReference>
<dbReference type="GO" id="GO:0140078">
    <property type="term" value="F:class I DNA-(apurinic or apyrimidinic site) endonuclease activity"/>
    <property type="evidence" value="ECO:0007669"/>
    <property type="project" value="UniProtKB-EC"/>
</dbReference>
<dbReference type="EMBL" id="JADQBC010000002">
    <property type="protein sequence ID" value="MBR8826416.1"/>
    <property type="molecule type" value="Genomic_DNA"/>
</dbReference>
<dbReference type="Proteomes" id="UP000767446">
    <property type="component" value="Unassembled WGS sequence"/>
</dbReference>
<dbReference type="InterPro" id="IPR000214">
    <property type="entry name" value="Znf_DNA_glyclase/AP_lyase"/>
</dbReference>
<dbReference type="GO" id="GO:0034039">
    <property type="term" value="F:8-oxo-7,8-dihydroguanine DNA N-glycosylase activity"/>
    <property type="evidence" value="ECO:0007669"/>
    <property type="project" value="TreeGrafter"/>
</dbReference>
<evidence type="ECO:0000256" key="5">
    <source>
        <dbReference type="ARBA" id="ARBA00022763"/>
    </source>
</evidence>
<dbReference type="NCBIfam" id="NF010551">
    <property type="entry name" value="PRK13945.1"/>
    <property type="match status" value="1"/>
</dbReference>
<dbReference type="CDD" id="cd08966">
    <property type="entry name" value="EcFpg-like_N"/>
    <property type="match status" value="1"/>
</dbReference>
<keyword evidence="12 16" id="KW-0511">Multifunctional enzyme</keyword>
<dbReference type="PROSITE" id="PS01242">
    <property type="entry name" value="ZF_FPG_1"/>
    <property type="match status" value="1"/>
</dbReference>
<evidence type="ECO:0000313" key="20">
    <source>
        <dbReference type="Proteomes" id="UP000767446"/>
    </source>
</evidence>
<feature type="domain" description="Formamidopyrimidine-DNA glycosylase catalytic" evidence="18">
    <location>
        <begin position="2"/>
        <end position="116"/>
    </location>
</feature>
<evidence type="ECO:0000256" key="6">
    <source>
        <dbReference type="ARBA" id="ARBA00022771"/>
    </source>
</evidence>
<dbReference type="AlphaFoldDB" id="A0A941GUZ8"/>
<keyword evidence="5 16" id="KW-0227">DNA damage</keyword>
<sequence length="282" mass="31643">MPELPEVETVCRGLNALTLGQEIRGGEVLLQRTLAYPFSVAEFWQGLEGTAIAYWDRRGKYLSARLSPGGWLGVHLRMSGQLFYLNQDTPVHKHTRIRLFLGDNQELRFVDTRTFGKMWWVPPTEVPEKIIPGLLKLGPEPFSPEFSVEYIKEKIQKSKRKMKNLLLAQEFVAGIGNIYADEVLFKSGINPEAIASDLTEKQIDLLHKAIREVLQTAIDFGGTTFSDFLNVMGVNGNYGGVAWVYGRTGQPCRVCATPITRIKLGGRSSHFCPQCQSNVQLL</sequence>
<evidence type="ECO:0000256" key="13">
    <source>
        <dbReference type="ARBA" id="ARBA00023295"/>
    </source>
</evidence>
<dbReference type="GO" id="GO:0006284">
    <property type="term" value="P:base-excision repair"/>
    <property type="evidence" value="ECO:0007669"/>
    <property type="project" value="InterPro"/>
</dbReference>
<evidence type="ECO:0000256" key="3">
    <source>
        <dbReference type="ARBA" id="ARBA00011245"/>
    </source>
</evidence>
<dbReference type="GO" id="GO:0003690">
    <property type="term" value="F:double-stranded DNA binding"/>
    <property type="evidence" value="ECO:0007669"/>
    <property type="project" value="UniProtKB-ARBA"/>
</dbReference>
<dbReference type="InterPro" id="IPR035937">
    <property type="entry name" value="FPG_N"/>
</dbReference>
<dbReference type="SUPFAM" id="SSF57716">
    <property type="entry name" value="Glucocorticoid receptor-like (DNA-binding domain)"/>
    <property type="match status" value="1"/>
</dbReference>
<evidence type="ECO:0000256" key="1">
    <source>
        <dbReference type="ARBA" id="ARBA00001668"/>
    </source>
</evidence>
<keyword evidence="9 16" id="KW-0238">DNA-binding</keyword>
<dbReference type="GO" id="GO:0008270">
    <property type="term" value="F:zinc ion binding"/>
    <property type="evidence" value="ECO:0007669"/>
    <property type="project" value="UniProtKB-UniRule"/>
</dbReference>
<comment type="similarity">
    <text evidence="2 16">Belongs to the FPG family.</text>
</comment>
<evidence type="ECO:0000256" key="15">
    <source>
        <dbReference type="ARBA" id="ARBA00060177"/>
    </source>
</evidence>
<comment type="catalytic activity">
    <reaction evidence="14 16">
        <text>2'-deoxyribonucleotide-(2'-deoxyribose 5'-phosphate)-2'-deoxyribonucleotide-DNA = a 3'-end 2'-deoxyribonucleotide-(2,3-dehydro-2,3-deoxyribose 5'-phosphate)-DNA + a 5'-end 5'-phospho-2'-deoxyribonucleoside-DNA + H(+)</text>
        <dbReference type="Rhea" id="RHEA:66592"/>
        <dbReference type="Rhea" id="RHEA-COMP:13180"/>
        <dbReference type="Rhea" id="RHEA-COMP:16897"/>
        <dbReference type="Rhea" id="RHEA-COMP:17067"/>
        <dbReference type="ChEBI" id="CHEBI:15378"/>
        <dbReference type="ChEBI" id="CHEBI:136412"/>
        <dbReference type="ChEBI" id="CHEBI:157695"/>
        <dbReference type="ChEBI" id="CHEBI:167181"/>
        <dbReference type="EC" id="4.2.99.18"/>
    </reaction>
</comment>
<keyword evidence="8 16" id="KW-0862">Zinc</keyword>
<evidence type="ECO:0000256" key="4">
    <source>
        <dbReference type="ARBA" id="ARBA00022723"/>
    </source>
</evidence>
<evidence type="ECO:0000256" key="14">
    <source>
        <dbReference type="ARBA" id="ARBA00044632"/>
    </source>
</evidence>
<name>A0A941GUZ8_9CHRO</name>
<evidence type="ECO:0000256" key="10">
    <source>
        <dbReference type="ARBA" id="ARBA00023204"/>
    </source>
</evidence>
<organism evidence="19 20">
    <name type="scientific">Gomphosphaeria aponina SAG 52.96 = DSM 107014</name>
    <dbReference type="NCBI Taxonomy" id="1521640"/>
    <lineage>
        <taxon>Bacteria</taxon>
        <taxon>Bacillati</taxon>
        <taxon>Cyanobacteriota</taxon>
        <taxon>Cyanophyceae</taxon>
        <taxon>Oscillatoriophycideae</taxon>
        <taxon>Chroococcales</taxon>
        <taxon>Gomphosphaeriaceae</taxon>
        <taxon>Gomphosphaeria</taxon>
    </lineage>
</organism>
<dbReference type="Pfam" id="PF06827">
    <property type="entry name" value="zf-FPG_IleRS"/>
    <property type="match status" value="1"/>
</dbReference>
<comment type="function">
    <text evidence="16">Involved in base excision repair of DNA damaged by oxidation or by mutagenic agents. Acts as DNA glycosylase that recognizes and removes damaged bases. Has a preference for oxidized purines, such as 7,8-dihydro-8-oxoguanine (8-oxoG). Has AP (apurinic/apyrimidinic) lyase activity and introduces nicks in the DNA strand. Cleaves the DNA backbone by beta-delta elimination to generate a single-strand break at the site of the removed base with both 3'- and 5'-phosphates.</text>
</comment>
<comment type="cofactor">
    <cofactor evidence="16">
        <name>Zn(2+)</name>
        <dbReference type="ChEBI" id="CHEBI:29105"/>
    </cofactor>
    <text evidence="16">Binds 1 zinc ion per subunit.</text>
</comment>
<evidence type="ECO:0000256" key="7">
    <source>
        <dbReference type="ARBA" id="ARBA00022801"/>
    </source>
</evidence>
<protein>
    <recommendedName>
        <fullName evidence="16">Formamidopyrimidine-DNA glycosylase</fullName>
        <shortName evidence="16">Fapy-DNA glycosylase</shortName>
        <ecNumber evidence="16">3.2.2.23</ecNumber>
    </recommendedName>
    <alternativeName>
        <fullName evidence="16">DNA-(apurinic or apyrimidinic site) lyase MutM</fullName>
        <shortName evidence="16">AP lyase MutM</shortName>
        <ecNumber evidence="16">4.2.99.18</ecNumber>
    </alternativeName>
</protein>
<feature type="binding site" evidence="16">
    <location>
        <position position="113"/>
    </location>
    <ligand>
        <name>DNA</name>
        <dbReference type="ChEBI" id="CHEBI:16991"/>
    </ligand>
</feature>
<feature type="binding site" evidence="16">
    <location>
        <position position="94"/>
    </location>
    <ligand>
        <name>DNA</name>
        <dbReference type="ChEBI" id="CHEBI:16991"/>
    </ligand>
</feature>
<dbReference type="NCBIfam" id="TIGR00577">
    <property type="entry name" value="fpg"/>
    <property type="match status" value="1"/>
</dbReference>
<dbReference type="FunFam" id="1.10.8.50:FF:000003">
    <property type="entry name" value="Formamidopyrimidine-DNA glycosylase"/>
    <property type="match status" value="1"/>
</dbReference>
<proteinExistence type="inferred from homology"/>
<dbReference type="SMART" id="SM00898">
    <property type="entry name" value="Fapy_DNA_glyco"/>
    <property type="match status" value="1"/>
</dbReference>
<dbReference type="EC" id="3.2.2.23" evidence="16"/>
<evidence type="ECO:0000259" key="17">
    <source>
        <dbReference type="PROSITE" id="PS51066"/>
    </source>
</evidence>
<dbReference type="PROSITE" id="PS51068">
    <property type="entry name" value="FPG_CAT"/>
    <property type="match status" value="1"/>
</dbReference>
<dbReference type="PROSITE" id="PS51066">
    <property type="entry name" value="ZF_FPG_2"/>
    <property type="match status" value="1"/>
</dbReference>
<evidence type="ECO:0000256" key="2">
    <source>
        <dbReference type="ARBA" id="ARBA00009409"/>
    </source>
</evidence>
<keyword evidence="7 16" id="KW-0378">Hydrolase</keyword>
<dbReference type="EC" id="4.2.99.18" evidence="16"/>
<evidence type="ECO:0000313" key="19">
    <source>
        <dbReference type="EMBL" id="MBR8826416.1"/>
    </source>
</evidence>
<dbReference type="SMART" id="SM01232">
    <property type="entry name" value="H2TH"/>
    <property type="match status" value="1"/>
</dbReference>
<comment type="subunit">
    <text evidence="3 16">Monomer.</text>
</comment>
<feature type="active site" description="Proton donor; for beta-elimination activity" evidence="16">
    <location>
        <position position="60"/>
    </location>
</feature>
<dbReference type="InterPro" id="IPR020629">
    <property type="entry name" value="FPG_Glyclase"/>
</dbReference>
<keyword evidence="13 16" id="KW-0326">Glycosidase</keyword>
<feature type="active site" description="Proton donor; for delta-elimination activity" evidence="16">
    <location>
        <position position="267"/>
    </location>
</feature>
<keyword evidence="11 16" id="KW-0456">Lyase</keyword>
<evidence type="ECO:0000256" key="8">
    <source>
        <dbReference type="ARBA" id="ARBA00022833"/>
    </source>
</evidence>
<keyword evidence="6 16" id="KW-0863">Zinc-finger</keyword>
<evidence type="ECO:0000256" key="11">
    <source>
        <dbReference type="ARBA" id="ARBA00023239"/>
    </source>
</evidence>
<dbReference type="PANTHER" id="PTHR22993">
    <property type="entry name" value="FORMAMIDOPYRIMIDINE-DNA GLYCOSYLASE"/>
    <property type="match status" value="1"/>
</dbReference>